<dbReference type="RefSeq" id="XP_005763350.1">
    <property type="nucleotide sequence ID" value="XM_005763293.1"/>
</dbReference>
<sequence>MIDSSLVLKASPRGAVNLEAMIAVKKRSDLNHVETNDKSAPFIEKDVTVGTFKGKELMAEVAKGKSLNHVETDDKSAPAVESDVKIKPNPRVALLNDVCKKVGGAAA</sequence>
<dbReference type="HOGENOM" id="CLU_175897_0_0_1"/>
<proteinExistence type="predicted"/>
<dbReference type="eggNOG" id="ENOG502SBN0">
    <property type="taxonomic scope" value="Eukaryota"/>
</dbReference>
<dbReference type="OMA" id="VAKPHEL"/>
<dbReference type="PaxDb" id="2903-EOD10921"/>
<reference evidence="2" key="1">
    <citation type="journal article" date="2013" name="Nature">
        <title>Pan genome of the phytoplankton Emiliania underpins its global distribution.</title>
        <authorList>
            <person name="Read B.A."/>
            <person name="Kegel J."/>
            <person name="Klute M.J."/>
            <person name="Kuo A."/>
            <person name="Lefebvre S.C."/>
            <person name="Maumus F."/>
            <person name="Mayer C."/>
            <person name="Miller J."/>
            <person name="Monier A."/>
            <person name="Salamov A."/>
            <person name="Young J."/>
            <person name="Aguilar M."/>
            <person name="Claverie J.M."/>
            <person name="Frickenhaus S."/>
            <person name="Gonzalez K."/>
            <person name="Herman E.K."/>
            <person name="Lin Y.C."/>
            <person name="Napier J."/>
            <person name="Ogata H."/>
            <person name="Sarno A.F."/>
            <person name="Shmutz J."/>
            <person name="Schroeder D."/>
            <person name="de Vargas C."/>
            <person name="Verret F."/>
            <person name="von Dassow P."/>
            <person name="Valentin K."/>
            <person name="Van de Peer Y."/>
            <person name="Wheeler G."/>
            <person name="Dacks J.B."/>
            <person name="Delwiche C.F."/>
            <person name="Dyhrman S.T."/>
            <person name="Glockner G."/>
            <person name="John U."/>
            <person name="Richards T."/>
            <person name="Worden A.Z."/>
            <person name="Zhang X."/>
            <person name="Grigoriev I.V."/>
            <person name="Allen A.E."/>
            <person name="Bidle K."/>
            <person name="Borodovsky M."/>
            <person name="Bowler C."/>
            <person name="Brownlee C."/>
            <person name="Cock J.M."/>
            <person name="Elias M."/>
            <person name="Gladyshev V.N."/>
            <person name="Groth M."/>
            <person name="Guda C."/>
            <person name="Hadaegh A."/>
            <person name="Iglesias-Rodriguez M.D."/>
            <person name="Jenkins J."/>
            <person name="Jones B.M."/>
            <person name="Lawson T."/>
            <person name="Leese F."/>
            <person name="Lindquist E."/>
            <person name="Lobanov A."/>
            <person name="Lomsadze A."/>
            <person name="Malik S.B."/>
            <person name="Marsh M.E."/>
            <person name="Mackinder L."/>
            <person name="Mock T."/>
            <person name="Mueller-Roeber B."/>
            <person name="Pagarete A."/>
            <person name="Parker M."/>
            <person name="Probert I."/>
            <person name="Quesneville H."/>
            <person name="Raines C."/>
            <person name="Rensing S.A."/>
            <person name="Riano-Pachon D.M."/>
            <person name="Richier S."/>
            <person name="Rokitta S."/>
            <person name="Shiraiwa Y."/>
            <person name="Soanes D.M."/>
            <person name="van der Giezen M."/>
            <person name="Wahlund T.M."/>
            <person name="Williams B."/>
            <person name="Wilson W."/>
            <person name="Wolfe G."/>
            <person name="Wurch L.L."/>
        </authorList>
    </citation>
    <scope>NUCLEOTIDE SEQUENCE</scope>
</reference>
<dbReference type="GeneID" id="17257091"/>
<dbReference type="Proteomes" id="UP000013827">
    <property type="component" value="Unassembled WGS sequence"/>
</dbReference>
<evidence type="ECO:0000313" key="1">
    <source>
        <dbReference type="EnsemblProtists" id="EOD10921"/>
    </source>
</evidence>
<protein>
    <submittedName>
        <fullName evidence="1">Uncharacterized protein</fullName>
    </submittedName>
</protein>
<dbReference type="AlphaFoldDB" id="A0A0D3II36"/>
<dbReference type="KEGG" id="ehx:EMIHUDRAFT_67535"/>
<name>A0A0D3II36_EMIH1</name>
<keyword evidence="2" id="KW-1185">Reference proteome</keyword>
<evidence type="ECO:0000313" key="2">
    <source>
        <dbReference type="Proteomes" id="UP000013827"/>
    </source>
</evidence>
<organism evidence="1 2">
    <name type="scientific">Emiliania huxleyi (strain CCMP1516)</name>
    <dbReference type="NCBI Taxonomy" id="280463"/>
    <lineage>
        <taxon>Eukaryota</taxon>
        <taxon>Haptista</taxon>
        <taxon>Haptophyta</taxon>
        <taxon>Prymnesiophyceae</taxon>
        <taxon>Isochrysidales</taxon>
        <taxon>Noelaerhabdaceae</taxon>
        <taxon>Emiliania</taxon>
    </lineage>
</organism>
<reference evidence="1" key="2">
    <citation type="submission" date="2024-10" db="UniProtKB">
        <authorList>
            <consortium name="EnsemblProtists"/>
        </authorList>
    </citation>
    <scope>IDENTIFICATION</scope>
</reference>
<dbReference type="EnsemblProtists" id="EOD10921">
    <property type="protein sequence ID" value="EOD10921"/>
    <property type="gene ID" value="EMIHUDRAFT_67535"/>
</dbReference>
<accession>A0A0D3II36</accession>